<gene>
    <name evidence="2" type="ORF">DERF_006060</name>
</gene>
<accession>A0A922I9L2</accession>
<evidence type="ECO:0000313" key="2">
    <source>
        <dbReference type="EMBL" id="KAH9522494.1"/>
    </source>
</evidence>
<reference evidence="2" key="1">
    <citation type="submission" date="2013-05" db="EMBL/GenBank/DDBJ databases">
        <authorList>
            <person name="Yim A.K.Y."/>
            <person name="Chan T.F."/>
            <person name="Ji K.M."/>
            <person name="Liu X.Y."/>
            <person name="Zhou J.W."/>
            <person name="Li R.Q."/>
            <person name="Yang K.Y."/>
            <person name="Li J."/>
            <person name="Li M."/>
            <person name="Law P.T.W."/>
            <person name="Wu Y.L."/>
            <person name="Cai Z.L."/>
            <person name="Qin H."/>
            <person name="Bao Y."/>
            <person name="Leung R.K.K."/>
            <person name="Ng P.K.S."/>
            <person name="Zou J."/>
            <person name="Zhong X.J."/>
            <person name="Ran P.X."/>
            <person name="Zhong N.S."/>
            <person name="Liu Z.G."/>
            <person name="Tsui S.K.W."/>
        </authorList>
    </citation>
    <scope>NUCLEOTIDE SEQUENCE</scope>
    <source>
        <strain evidence="2">Derf</strain>
        <tissue evidence="2">Whole organism</tissue>
    </source>
</reference>
<organism evidence="2 3">
    <name type="scientific">Dermatophagoides farinae</name>
    <name type="common">American house dust mite</name>
    <dbReference type="NCBI Taxonomy" id="6954"/>
    <lineage>
        <taxon>Eukaryota</taxon>
        <taxon>Metazoa</taxon>
        <taxon>Ecdysozoa</taxon>
        <taxon>Arthropoda</taxon>
        <taxon>Chelicerata</taxon>
        <taxon>Arachnida</taxon>
        <taxon>Acari</taxon>
        <taxon>Acariformes</taxon>
        <taxon>Sarcoptiformes</taxon>
        <taxon>Astigmata</taxon>
        <taxon>Psoroptidia</taxon>
        <taxon>Analgoidea</taxon>
        <taxon>Pyroglyphidae</taxon>
        <taxon>Dermatophagoidinae</taxon>
        <taxon>Dermatophagoides</taxon>
    </lineage>
</organism>
<keyword evidence="3" id="KW-1185">Reference proteome</keyword>
<name>A0A922I9L2_DERFA</name>
<feature type="compositionally biased region" description="Low complexity" evidence="1">
    <location>
        <begin position="1"/>
        <end position="15"/>
    </location>
</feature>
<evidence type="ECO:0000256" key="1">
    <source>
        <dbReference type="SAM" id="MobiDB-lite"/>
    </source>
</evidence>
<sequence length="68" mass="7755">MADNNNDNNDGNNGNQDLSDQLKSINDLFSPRWVKHWLTSVKSAFRSCGYSHFLESELDVNHSDNTKL</sequence>
<proteinExistence type="predicted"/>
<feature type="region of interest" description="Disordered" evidence="1">
    <location>
        <begin position="1"/>
        <end position="20"/>
    </location>
</feature>
<evidence type="ECO:0000313" key="3">
    <source>
        <dbReference type="Proteomes" id="UP000790347"/>
    </source>
</evidence>
<comment type="caution">
    <text evidence="2">The sequence shown here is derived from an EMBL/GenBank/DDBJ whole genome shotgun (WGS) entry which is preliminary data.</text>
</comment>
<protein>
    <submittedName>
        <fullName evidence="2">Uncharacterized protein</fullName>
    </submittedName>
</protein>
<dbReference type="AlphaFoldDB" id="A0A922I9L2"/>
<reference evidence="2" key="2">
    <citation type="journal article" date="2022" name="Res Sq">
        <title>Comparative Genomics Reveals Insights into the Divergent Evolution of Astigmatic Mites and Household Pest Adaptations.</title>
        <authorList>
            <person name="Xiong Q."/>
            <person name="Wan A.T.-Y."/>
            <person name="Liu X.-Y."/>
            <person name="Fung C.S.-H."/>
            <person name="Xiao X."/>
            <person name="Malainual N."/>
            <person name="Hou J."/>
            <person name="Wang L."/>
            <person name="Wang M."/>
            <person name="Yang K."/>
            <person name="Cui Y."/>
            <person name="Leung E."/>
            <person name="Nong W."/>
            <person name="Shin S.-K."/>
            <person name="Au S."/>
            <person name="Jeong K.Y."/>
            <person name="Chew F.T."/>
            <person name="Hui J."/>
            <person name="Leung T.F."/>
            <person name="Tungtrongchitr A."/>
            <person name="Zhong N."/>
            <person name="Liu Z."/>
            <person name="Tsui S."/>
        </authorList>
    </citation>
    <scope>NUCLEOTIDE SEQUENCE</scope>
    <source>
        <strain evidence="2">Derf</strain>
        <tissue evidence="2">Whole organism</tissue>
    </source>
</reference>
<dbReference type="EMBL" id="ASGP02000002">
    <property type="protein sequence ID" value="KAH9522494.1"/>
    <property type="molecule type" value="Genomic_DNA"/>
</dbReference>
<dbReference type="Proteomes" id="UP000790347">
    <property type="component" value="Unassembled WGS sequence"/>
</dbReference>